<reference evidence="2 3" key="1">
    <citation type="submission" date="2013-08" db="EMBL/GenBank/DDBJ databases">
        <title>Genome sequencing of Cellulomonas bogoriensis 69B4.</title>
        <authorList>
            <person name="Chen F."/>
            <person name="Li Y."/>
            <person name="Wang G."/>
        </authorList>
    </citation>
    <scope>NUCLEOTIDE SEQUENCE [LARGE SCALE GENOMIC DNA]</scope>
    <source>
        <strain evidence="2 3">69B4</strain>
    </source>
</reference>
<dbReference type="RefSeq" id="WP_052104892.1">
    <property type="nucleotide sequence ID" value="NZ_AXCZ01000014.1"/>
</dbReference>
<dbReference type="OrthoDB" id="4367389at2"/>
<dbReference type="EMBL" id="AXCZ01000014">
    <property type="protein sequence ID" value="KGM14064.1"/>
    <property type="molecule type" value="Genomic_DNA"/>
</dbReference>
<evidence type="ECO:0000256" key="1">
    <source>
        <dbReference type="ARBA" id="ARBA00023002"/>
    </source>
</evidence>
<keyword evidence="3" id="KW-1185">Reference proteome</keyword>
<proteinExistence type="predicted"/>
<evidence type="ECO:0000313" key="3">
    <source>
        <dbReference type="Proteomes" id="UP000054314"/>
    </source>
</evidence>
<keyword evidence="1" id="KW-0560">Oxidoreductase</keyword>
<protein>
    <submittedName>
        <fullName evidence="2">5,10-methylenetetrahydrofolate reductase</fullName>
    </submittedName>
</protein>
<dbReference type="GO" id="GO:0016491">
    <property type="term" value="F:oxidoreductase activity"/>
    <property type="evidence" value="ECO:0007669"/>
    <property type="project" value="UniProtKB-KW"/>
</dbReference>
<comment type="caution">
    <text evidence="2">The sequence shown here is derived from an EMBL/GenBank/DDBJ whole genome shotgun (WGS) entry which is preliminary data.</text>
</comment>
<dbReference type="SUPFAM" id="SSF51730">
    <property type="entry name" value="FAD-linked oxidoreductase"/>
    <property type="match status" value="1"/>
</dbReference>
<dbReference type="Proteomes" id="UP000054314">
    <property type="component" value="Unassembled WGS sequence"/>
</dbReference>
<evidence type="ECO:0000313" key="2">
    <source>
        <dbReference type="EMBL" id="KGM14064.1"/>
    </source>
</evidence>
<dbReference type="AlphaFoldDB" id="A0A0A0C3V4"/>
<organism evidence="2 3">
    <name type="scientific">Cellulomonas bogoriensis 69B4 = DSM 16987</name>
    <dbReference type="NCBI Taxonomy" id="1386082"/>
    <lineage>
        <taxon>Bacteria</taxon>
        <taxon>Bacillati</taxon>
        <taxon>Actinomycetota</taxon>
        <taxon>Actinomycetes</taxon>
        <taxon>Micrococcales</taxon>
        <taxon>Cellulomonadaceae</taxon>
        <taxon>Cellulomonas</taxon>
    </lineage>
</organism>
<name>A0A0A0C3V4_9CELL</name>
<sequence>MDLRTHILGRSGELLFFAVTPPRATTPPARIQEIADATAARLQPLEIDGLVLYDIDEESDRNPEERPFPFLPTIDPADYLAQHLRDVPAPVIVYRSVGKYDRPALEAWLRAQDARRTSTVFVGASSRETPVKTTLVDAQAMRAEIRPELLLGGVAIPERHTRNGQEHARLLAKQAAGCSFFVTQVVYDANAAKNLVSDYYYECAARPGVSPAHVVFTLSVCGSVKTMRFLNWLGVDLPRWLENELVHADDTLQASLDHALAIATDLIAYCRGLGIPFGFNVESVSNRRDEIDASVALAADLKTLLRRPEGHDSTR</sequence>
<dbReference type="Gene3D" id="3.20.20.220">
    <property type="match status" value="1"/>
</dbReference>
<accession>A0A0A0C3V4</accession>
<gene>
    <name evidence="2" type="ORF">N869_05540</name>
</gene>
<dbReference type="InterPro" id="IPR029041">
    <property type="entry name" value="FAD-linked_oxidoreductase-like"/>
</dbReference>